<comment type="caution">
    <text evidence="2">The sequence shown here is derived from an EMBL/GenBank/DDBJ whole genome shotgun (WGS) entry which is preliminary data.</text>
</comment>
<evidence type="ECO:0008006" key="4">
    <source>
        <dbReference type="Google" id="ProtNLM"/>
    </source>
</evidence>
<dbReference type="InterPro" id="IPR011989">
    <property type="entry name" value="ARM-like"/>
</dbReference>
<feature type="compositionally biased region" description="Low complexity" evidence="1">
    <location>
        <begin position="247"/>
        <end position="262"/>
    </location>
</feature>
<evidence type="ECO:0000313" key="2">
    <source>
        <dbReference type="EMBL" id="KAK8897875.1"/>
    </source>
</evidence>
<dbReference type="Gene3D" id="1.25.10.10">
    <property type="entry name" value="Leucine-rich Repeat Variant"/>
    <property type="match status" value="1"/>
</dbReference>
<evidence type="ECO:0000313" key="3">
    <source>
        <dbReference type="Proteomes" id="UP001470230"/>
    </source>
</evidence>
<feature type="compositionally biased region" description="Low complexity" evidence="1">
    <location>
        <begin position="283"/>
        <end position="292"/>
    </location>
</feature>
<sequence>MDNYLNSIIQRLKSDQPIAITNALNDIEEMKQANLITPEIVDFLYPRLAPFLTHNNYKIRLIAFDLESYFLAKFCDYVYDSNVAFPNVISSLSSVNKKIVRLARECASVIMNIEFPSNWWPELDNKLTNSRSLNQKLMILDLLLEHTDEIHYSENNDSNIIPVESICKLLKDPKIQIQKKTMQILEHIQQEDLNSSLHAAEDHFRLLHPGEQEEPLSPKIKVEQRALRNRQRNRLNSLVQSQEDLLSQQSTHSHSSRRSQISATKSPNDYVNINNENISANYSSSHENSRASSRSRESRSSRNSRSSRASIISKQSKSSKMSQSNYIPQQQSNFEEKDSTEIKIQIKEEKPLEENVGFLPTQKTSTESFILKDLSTLQWQEKYKFLQDLDKLLQQPKKLQIPPDQLVDCVLTASFPISRQVAPLLSKILSELLSHNPELISLFKSDILTFILFGIRLLNETKPFQPLTDTLFLEGDPSEIVDAAVIIANNEKRSLHIESYFVSLFYNKERVTLERQALFNLLCYLVHKAYPESLQVADRQPEYLDDVTKLFHITSSHQHSLYMEFMELQTQKAKAILEQFVVNEQESTTRPYENLKGVINYENPLETVNKEFKKGEKSNLILIADALVQVDFCSIRRIEMVFLDLIKFLSVLSQGKVQRHINEIRRICAHFTSPQLLKIIETDNVVPDLIFGVAIFVWNCSKVVISGADVYYPRLYSIFKHASGDIREQVILIEMAISKASKKLLVDMDSIPFAHKKLILKIENQFMNSDENC</sequence>
<keyword evidence="3" id="KW-1185">Reference proteome</keyword>
<dbReference type="InterPro" id="IPR016024">
    <property type="entry name" value="ARM-type_fold"/>
</dbReference>
<feature type="region of interest" description="Disordered" evidence="1">
    <location>
        <begin position="243"/>
        <end position="339"/>
    </location>
</feature>
<organism evidence="2 3">
    <name type="scientific">Tritrichomonas musculus</name>
    <dbReference type="NCBI Taxonomy" id="1915356"/>
    <lineage>
        <taxon>Eukaryota</taxon>
        <taxon>Metamonada</taxon>
        <taxon>Parabasalia</taxon>
        <taxon>Tritrichomonadida</taxon>
        <taxon>Tritrichomonadidae</taxon>
        <taxon>Tritrichomonas</taxon>
    </lineage>
</organism>
<proteinExistence type="predicted"/>
<dbReference type="EMBL" id="JAPFFF010000001">
    <property type="protein sequence ID" value="KAK8897875.1"/>
    <property type="molecule type" value="Genomic_DNA"/>
</dbReference>
<gene>
    <name evidence="2" type="ORF">M9Y10_000104</name>
</gene>
<feature type="compositionally biased region" description="Polar residues" evidence="1">
    <location>
        <begin position="263"/>
        <end position="282"/>
    </location>
</feature>
<reference evidence="2 3" key="1">
    <citation type="submission" date="2024-04" db="EMBL/GenBank/DDBJ databases">
        <title>Tritrichomonas musculus Genome.</title>
        <authorList>
            <person name="Alves-Ferreira E."/>
            <person name="Grigg M."/>
            <person name="Lorenzi H."/>
            <person name="Galac M."/>
        </authorList>
    </citation>
    <scope>NUCLEOTIDE SEQUENCE [LARGE SCALE GENOMIC DNA]</scope>
    <source>
        <strain evidence="2 3">EAF2021</strain>
    </source>
</reference>
<feature type="compositionally biased region" description="Low complexity" evidence="1">
    <location>
        <begin position="301"/>
        <end position="324"/>
    </location>
</feature>
<name>A0ABR2L6J2_9EUKA</name>
<dbReference type="Proteomes" id="UP001470230">
    <property type="component" value="Unassembled WGS sequence"/>
</dbReference>
<dbReference type="SUPFAM" id="SSF48371">
    <property type="entry name" value="ARM repeat"/>
    <property type="match status" value="1"/>
</dbReference>
<evidence type="ECO:0000256" key="1">
    <source>
        <dbReference type="SAM" id="MobiDB-lite"/>
    </source>
</evidence>
<accession>A0ABR2L6J2</accession>
<protein>
    <recommendedName>
        <fullName evidence="4">TOG domain-containing protein</fullName>
    </recommendedName>
</protein>